<reference evidence="1 2" key="1">
    <citation type="submission" date="2017-11" db="EMBL/GenBank/DDBJ databases">
        <title>De novo assembly and phasing of dikaryotic genomes from two isolates of Puccinia coronata f. sp. avenae, the causal agent of oat crown rust.</title>
        <authorList>
            <person name="Miller M.E."/>
            <person name="Zhang Y."/>
            <person name="Omidvar V."/>
            <person name="Sperschneider J."/>
            <person name="Schwessinger B."/>
            <person name="Raley C."/>
            <person name="Palmer J.M."/>
            <person name="Garnica D."/>
            <person name="Upadhyaya N."/>
            <person name="Rathjen J."/>
            <person name="Taylor J.M."/>
            <person name="Park R.F."/>
            <person name="Dodds P.N."/>
            <person name="Hirsch C.D."/>
            <person name="Kianian S.F."/>
            <person name="Figueroa M."/>
        </authorList>
    </citation>
    <scope>NUCLEOTIDE SEQUENCE [LARGE SCALE GENOMIC DNA]</scope>
    <source>
        <strain evidence="1">12NC29</strain>
    </source>
</reference>
<keyword evidence="2" id="KW-1185">Reference proteome</keyword>
<protein>
    <submittedName>
        <fullName evidence="1">Uncharacterized protein</fullName>
    </submittedName>
</protein>
<dbReference type="EMBL" id="PGCJ01000949">
    <property type="protein sequence ID" value="PLW13467.1"/>
    <property type="molecule type" value="Genomic_DNA"/>
</dbReference>
<sequence>MEAGELFLGAVLSKAPHAAHEALLTLLPLPEAKQGIETTQGNHPGPGLIRMWGTGCPEIPSQTLGTSLSYSYPNPEITSHRGRCLSRVDGATPWGAPMCARLAPAPPARTFTEKNRGARTPTKGVLRPGIPVWLVNLTGESPILRQGAHSLRHGWRAPGGARNRPRPADTFQEKASGGHFVSVLRTHWSSDDPKDALEASLGQPCFRKPVVSSGHFGSNASSGRF</sequence>
<name>A0A2N5SJN9_9BASI</name>
<gene>
    <name evidence="1" type="ORF">PCANC_16821</name>
</gene>
<dbReference type="AlphaFoldDB" id="A0A2N5SJN9"/>
<comment type="caution">
    <text evidence="1">The sequence shown here is derived from an EMBL/GenBank/DDBJ whole genome shotgun (WGS) entry which is preliminary data.</text>
</comment>
<organism evidence="1 2">
    <name type="scientific">Puccinia coronata f. sp. avenae</name>
    <dbReference type="NCBI Taxonomy" id="200324"/>
    <lineage>
        <taxon>Eukaryota</taxon>
        <taxon>Fungi</taxon>
        <taxon>Dikarya</taxon>
        <taxon>Basidiomycota</taxon>
        <taxon>Pucciniomycotina</taxon>
        <taxon>Pucciniomycetes</taxon>
        <taxon>Pucciniales</taxon>
        <taxon>Pucciniaceae</taxon>
        <taxon>Puccinia</taxon>
    </lineage>
</organism>
<accession>A0A2N5SJN9</accession>
<dbReference type="Proteomes" id="UP000235388">
    <property type="component" value="Unassembled WGS sequence"/>
</dbReference>
<evidence type="ECO:0000313" key="1">
    <source>
        <dbReference type="EMBL" id="PLW13467.1"/>
    </source>
</evidence>
<proteinExistence type="predicted"/>
<evidence type="ECO:0000313" key="2">
    <source>
        <dbReference type="Proteomes" id="UP000235388"/>
    </source>
</evidence>